<dbReference type="InterPro" id="IPR045584">
    <property type="entry name" value="Pilin-like"/>
</dbReference>
<gene>
    <name evidence="2" type="ORF">OLX77_09850</name>
</gene>
<dbReference type="SUPFAM" id="SSF54523">
    <property type="entry name" value="Pili subunits"/>
    <property type="match status" value="1"/>
</dbReference>
<sequence length="265" mass="28373">MAPFERKQHGFTLVELIIIIVLLGILGAMGAGFISEAFRGFFATDARMEMYEEGKSALVRMEREIHIAVPNAVQEPFDSNGDAIDDTISFGVIDENSMAGVFGQYTEVYPTGTTTITDRTAIAAAGLPLGTLVSIYNTSWDVFAGGSSVYTVTSNGTNPMTLAPAIGIASPYNRYYAVRALAVRFDVTGTTLSRSTAARDAGGALAAFANPQPLAQNVVPSNGLPYFTYDPGTSTRNSVVSIHFAILRNGETVNFHKEVQIRNVP</sequence>
<evidence type="ECO:0000313" key="2">
    <source>
        <dbReference type="EMBL" id="MDG4476456.1"/>
    </source>
</evidence>
<organism evidence="2 3">
    <name type="scientific">Thiovibrio frasassiensis</name>
    <dbReference type="NCBI Taxonomy" id="2984131"/>
    <lineage>
        <taxon>Bacteria</taxon>
        <taxon>Pseudomonadati</taxon>
        <taxon>Thermodesulfobacteriota</taxon>
        <taxon>Desulfobulbia</taxon>
        <taxon>Desulfobulbales</taxon>
        <taxon>Thiovibrionaceae</taxon>
        <taxon>Thiovibrio</taxon>
    </lineage>
</organism>
<protein>
    <submittedName>
        <fullName evidence="2">Prepilin-type N-terminal cleavage/methylation domain-containing protein</fullName>
    </submittedName>
</protein>
<dbReference type="NCBIfam" id="TIGR02532">
    <property type="entry name" value="IV_pilin_GFxxxE"/>
    <property type="match status" value="1"/>
</dbReference>
<keyword evidence="3" id="KW-1185">Reference proteome</keyword>
<dbReference type="Proteomes" id="UP001154240">
    <property type="component" value="Unassembled WGS sequence"/>
</dbReference>
<dbReference type="AlphaFoldDB" id="A0A9X4MHJ1"/>
<feature type="transmembrane region" description="Helical" evidence="1">
    <location>
        <begin position="12"/>
        <end position="34"/>
    </location>
</feature>
<reference evidence="2" key="1">
    <citation type="journal article" date="2022" name="bioRxiv">
        <title>Thiovibrio frasassiensisgen. nov., sp. nov., an autotrophic, elemental sulfur disproportionating bacterium isolated from sulfidic karst sediment, and proposal of Thiovibrionaceae fam. nov.</title>
        <authorList>
            <person name="Aronson H."/>
            <person name="Thomas C."/>
            <person name="Bhattacharyya M."/>
            <person name="Eckstein S."/>
            <person name="Jensen S."/>
            <person name="Barco R."/>
            <person name="Macalady J."/>
            <person name="Amend J."/>
        </authorList>
    </citation>
    <scope>NUCLEOTIDE SEQUENCE</scope>
    <source>
        <strain evidence="2">RS19-109</strain>
    </source>
</reference>
<comment type="caution">
    <text evidence="2">The sequence shown here is derived from an EMBL/GenBank/DDBJ whole genome shotgun (WGS) entry which is preliminary data.</text>
</comment>
<proteinExistence type="predicted"/>
<reference evidence="2" key="2">
    <citation type="submission" date="2022-10" db="EMBL/GenBank/DDBJ databases">
        <authorList>
            <person name="Aronson H.S."/>
        </authorList>
    </citation>
    <scope>NUCLEOTIDE SEQUENCE</scope>
    <source>
        <strain evidence="2">RS19-109</strain>
    </source>
</reference>
<dbReference type="EMBL" id="JAPHEH010000001">
    <property type="protein sequence ID" value="MDG4476456.1"/>
    <property type="molecule type" value="Genomic_DNA"/>
</dbReference>
<dbReference type="RefSeq" id="WP_307633424.1">
    <property type="nucleotide sequence ID" value="NZ_JAPHEH010000001.1"/>
</dbReference>
<name>A0A9X4MHJ1_9BACT</name>
<keyword evidence="1" id="KW-0472">Membrane</keyword>
<dbReference type="PROSITE" id="PS00409">
    <property type="entry name" value="PROKAR_NTER_METHYL"/>
    <property type="match status" value="1"/>
</dbReference>
<evidence type="ECO:0000313" key="3">
    <source>
        <dbReference type="Proteomes" id="UP001154240"/>
    </source>
</evidence>
<dbReference type="Pfam" id="PF07963">
    <property type="entry name" value="N_methyl"/>
    <property type="match status" value="1"/>
</dbReference>
<keyword evidence="1" id="KW-0812">Transmembrane</keyword>
<keyword evidence="1" id="KW-1133">Transmembrane helix</keyword>
<evidence type="ECO:0000256" key="1">
    <source>
        <dbReference type="SAM" id="Phobius"/>
    </source>
</evidence>
<dbReference type="InterPro" id="IPR012902">
    <property type="entry name" value="N_methyl_site"/>
</dbReference>
<accession>A0A9X4MHJ1</accession>